<keyword evidence="1" id="KW-0812">Transmembrane</keyword>
<keyword evidence="1" id="KW-1133">Transmembrane helix</keyword>
<sequence length="64" mass="7155">MSASHEQQRVRDERGMTTAEYAVGTVATVTAAGVLITIFQQPWFQELLIKLIKLIIELVTGFSF</sequence>
<comment type="caution">
    <text evidence="2">The sequence shown here is derived from an EMBL/GenBank/DDBJ whole genome shotgun (WGS) entry which is preliminary data.</text>
</comment>
<evidence type="ECO:0000313" key="3">
    <source>
        <dbReference type="Proteomes" id="UP000886842"/>
    </source>
</evidence>
<dbReference type="EMBL" id="DVLP01000460">
    <property type="protein sequence ID" value="HIT77101.1"/>
    <property type="molecule type" value="Genomic_DNA"/>
</dbReference>
<keyword evidence="1" id="KW-0472">Membrane</keyword>
<accession>A0A9D1KP24</accession>
<proteinExistence type="predicted"/>
<evidence type="ECO:0000313" key="2">
    <source>
        <dbReference type="EMBL" id="HIT77101.1"/>
    </source>
</evidence>
<feature type="transmembrane region" description="Helical" evidence="1">
    <location>
        <begin position="21"/>
        <end position="39"/>
    </location>
</feature>
<dbReference type="Pfam" id="PF14029">
    <property type="entry name" value="DUF4244"/>
    <property type="match status" value="1"/>
</dbReference>
<dbReference type="InterPro" id="IPR025338">
    <property type="entry name" value="DUF4244"/>
</dbReference>
<reference evidence="2" key="1">
    <citation type="submission" date="2020-10" db="EMBL/GenBank/DDBJ databases">
        <authorList>
            <person name="Gilroy R."/>
        </authorList>
    </citation>
    <scope>NUCLEOTIDE SEQUENCE</scope>
    <source>
        <strain evidence="2">ChiGjej1B1-24693</strain>
    </source>
</reference>
<reference evidence="2" key="2">
    <citation type="journal article" date="2021" name="PeerJ">
        <title>Extensive microbial diversity within the chicken gut microbiome revealed by metagenomics and culture.</title>
        <authorList>
            <person name="Gilroy R."/>
            <person name="Ravi A."/>
            <person name="Getino M."/>
            <person name="Pursley I."/>
            <person name="Horton D.L."/>
            <person name="Alikhan N.F."/>
            <person name="Baker D."/>
            <person name="Gharbi K."/>
            <person name="Hall N."/>
            <person name="Watson M."/>
            <person name="Adriaenssens E.M."/>
            <person name="Foster-Nyarko E."/>
            <person name="Jarju S."/>
            <person name="Secka A."/>
            <person name="Antonio M."/>
            <person name="Oren A."/>
            <person name="Chaudhuri R.R."/>
            <person name="La Ragione R."/>
            <person name="Hildebrand F."/>
            <person name="Pallen M.J."/>
        </authorList>
    </citation>
    <scope>NUCLEOTIDE SEQUENCE</scope>
    <source>
        <strain evidence="2">ChiGjej1B1-24693</strain>
    </source>
</reference>
<organism evidence="2 3">
    <name type="scientific">Candidatus Avipropionibacterium avicola</name>
    <dbReference type="NCBI Taxonomy" id="2840701"/>
    <lineage>
        <taxon>Bacteria</taxon>
        <taxon>Bacillati</taxon>
        <taxon>Actinomycetota</taxon>
        <taxon>Actinomycetes</taxon>
        <taxon>Propionibacteriales</taxon>
        <taxon>Propionibacteriaceae</taxon>
        <taxon>Propionibacteriaceae incertae sedis</taxon>
        <taxon>Candidatus Avipropionibacterium</taxon>
    </lineage>
</organism>
<dbReference type="AlphaFoldDB" id="A0A9D1KP24"/>
<dbReference type="Proteomes" id="UP000886842">
    <property type="component" value="Unassembled WGS sequence"/>
</dbReference>
<gene>
    <name evidence="2" type="ORF">IAA98_16100</name>
</gene>
<name>A0A9D1KP24_9ACTN</name>
<evidence type="ECO:0000256" key="1">
    <source>
        <dbReference type="SAM" id="Phobius"/>
    </source>
</evidence>
<protein>
    <submittedName>
        <fullName evidence="2">DUF4244 domain-containing protein</fullName>
    </submittedName>
</protein>